<comment type="caution">
    <text evidence="1">The sequence shown here is derived from an EMBL/GenBank/DDBJ whole genome shotgun (WGS) entry which is preliminary data.</text>
</comment>
<accession>A0A5B6WA42</accession>
<protein>
    <submittedName>
        <fullName evidence="1">Proline synthase co-transcribed bacterial-like protein</fullName>
    </submittedName>
</protein>
<name>A0A5B6WA42_9ROSI</name>
<proteinExistence type="predicted"/>
<dbReference type="Proteomes" id="UP000325315">
    <property type="component" value="Unassembled WGS sequence"/>
</dbReference>
<keyword evidence="2" id="KW-1185">Reference proteome</keyword>
<sequence>MYANPMYDNISNGVNGYAGSICNLHVSSSSINGLETIDYKFIFERDNHISSENDPKRTRLNDTETKRARYIGPYFPPIDAFPKPTEQSANASRLVAQLMVRQQESMTFISFAVEIVETLYSSDAEALLGSGDE</sequence>
<evidence type="ECO:0000313" key="1">
    <source>
        <dbReference type="EMBL" id="KAA3478174.1"/>
    </source>
</evidence>
<dbReference type="OrthoDB" id="10264196at2759"/>
<organism evidence="1 2">
    <name type="scientific">Gossypium australe</name>
    <dbReference type="NCBI Taxonomy" id="47621"/>
    <lineage>
        <taxon>Eukaryota</taxon>
        <taxon>Viridiplantae</taxon>
        <taxon>Streptophyta</taxon>
        <taxon>Embryophyta</taxon>
        <taxon>Tracheophyta</taxon>
        <taxon>Spermatophyta</taxon>
        <taxon>Magnoliopsida</taxon>
        <taxon>eudicotyledons</taxon>
        <taxon>Gunneridae</taxon>
        <taxon>Pentapetalae</taxon>
        <taxon>rosids</taxon>
        <taxon>malvids</taxon>
        <taxon>Malvales</taxon>
        <taxon>Malvaceae</taxon>
        <taxon>Malvoideae</taxon>
        <taxon>Gossypium</taxon>
    </lineage>
</organism>
<dbReference type="EMBL" id="SMMG02000004">
    <property type="protein sequence ID" value="KAA3478174.1"/>
    <property type="molecule type" value="Genomic_DNA"/>
</dbReference>
<evidence type="ECO:0000313" key="2">
    <source>
        <dbReference type="Proteomes" id="UP000325315"/>
    </source>
</evidence>
<gene>
    <name evidence="1" type="ORF">EPI10_011998</name>
</gene>
<dbReference type="AlphaFoldDB" id="A0A5B6WA42"/>
<reference evidence="1" key="1">
    <citation type="submission" date="2019-08" db="EMBL/GenBank/DDBJ databases">
        <authorList>
            <person name="Liu F."/>
        </authorList>
    </citation>
    <scope>NUCLEOTIDE SEQUENCE [LARGE SCALE GENOMIC DNA]</scope>
    <source>
        <strain evidence="1">PA1801</strain>
        <tissue evidence="1">Leaf</tissue>
    </source>
</reference>